<protein>
    <submittedName>
        <fullName evidence="3">Uncharacterized protein</fullName>
    </submittedName>
</protein>
<name>A0A412A042_9FIRM</name>
<sequence length="285" mass="34257">MENFNMDIGLKEWQELLKGSLKIASALESLKIPLEEPLLTKNQFKKFKKCANTFVPDANELSKFRRDYPCNMRICPYCKKKQNLTSQYYLLDIINYFKKNISDIRFLTVKLSIKTPKDKIEDNINLLNSSFRHIVSLSRRKALRKKMKEFVNKCYLGYYKTLEVTYNEKDKQYYIILRSVFAIKQNYIYEDRYYVDTNKWKKCFQFELKDNIISDLKIDYTNKNNDITYDFLEEYTKCAFDLTPIMRMKEKKEIVDVLRTYINILHQQHKFISTGGIFSINFNKL</sequence>
<dbReference type="GO" id="GO:0003677">
    <property type="term" value="F:DNA binding"/>
    <property type="evidence" value="ECO:0007669"/>
    <property type="project" value="InterPro"/>
</dbReference>
<gene>
    <name evidence="3" type="ORF">DWZ11_00920</name>
</gene>
<evidence type="ECO:0000256" key="1">
    <source>
        <dbReference type="ARBA" id="ARBA00008909"/>
    </source>
</evidence>
<evidence type="ECO:0000256" key="2">
    <source>
        <dbReference type="ARBA" id="ARBA00022705"/>
    </source>
</evidence>
<dbReference type="GO" id="GO:0006260">
    <property type="term" value="P:DNA replication"/>
    <property type="evidence" value="ECO:0007669"/>
    <property type="project" value="UniProtKB-KW"/>
</dbReference>
<evidence type="ECO:0000313" key="3">
    <source>
        <dbReference type="EMBL" id="RGQ08453.1"/>
    </source>
</evidence>
<proteinExistence type="inferred from homology"/>
<evidence type="ECO:0000313" key="4">
    <source>
        <dbReference type="Proteomes" id="UP000284662"/>
    </source>
</evidence>
<dbReference type="InterPro" id="IPR000989">
    <property type="entry name" value="Rep"/>
</dbReference>
<comment type="caution">
    <text evidence="3">The sequence shown here is derived from an EMBL/GenBank/DDBJ whole genome shotgun (WGS) entry which is preliminary data.</text>
</comment>
<reference evidence="3 4" key="1">
    <citation type="submission" date="2018-08" db="EMBL/GenBank/DDBJ databases">
        <title>A genome reference for cultivated species of the human gut microbiota.</title>
        <authorList>
            <person name="Zou Y."/>
            <person name="Xue W."/>
            <person name="Luo G."/>
        </authorList>
    </citation>
    <scope>NUCLEOTIDE SEQUENCE [LARGE SCALE GENOMIC DNA]</scope>
    <source>
        <strain evidence="3 4">AF29-2</strain>
    </source>
</reference>
<dbReference type="Pfam" id="PF01446">
    <property type="entry name" value="Rep_1"/>
    <property type="match status" value="1"/>
</dbReference>
<dbReference type="AlphaFoldDB" id="A0A412A042"/>
<dbReference type="Proteomes" id="UP000284662">
    <property type="component" value="Unassembled WGS sequence"/>
</dbReference>
<accession>A0A412A042</accession>
<organism evidence="3 4">
    <name type="scientific">Megamonas rupellensis</name>
    <dbReference type="NCBI Taxonomy" id="491921"/>
    <lineage>
        <taxon>Bacteria</taxon>
        <taxon>Bacillati</taxon>
        <taxon>Bacillota</taxon>
        <taxon>Negativicutes</taxon>
        <taxon>Selenomonadales</taxon>
        <taxon>Selenomonadaceae</taxon>
        <taxon>Megamonas</taxon>
    </lineage>
</organism>
<comment type="similarity">
    <text evidence="1">Belongs to the Gram-positive plasmids replication protein type 1 family.</text>
</comment>
<keyword evidence="2" id="KW-0235">DNA replication</keyword>
<dbReference type="EMBL" id="QRST01000001">
    <property type="protein sequence ID" value="RGQ08453.1"/>
    <property type="molecule type" value="Genomic_DNA"/>
</dbReference>
<dbReference type="RefSeq" id="WP_117976003.1">
    <property type="nucleotide sequence ID" value="NZ_QRST01000001.1"/>
</dbReference>